<dbReference type="Pfam" id="PF07463">
    <property type="entry name" value="NUMOD4"/>
    <property type="match status" value="1"/>
</dbReference>
<keyword evidence="4" id="KW-1185">Reference proteome</keyword>
<dbReference type="AlphaFoldDB" id="A0A1V4T265"/>
<dbReference type="InterPro" id="IPR044925">
    <property type="entry name" value="His-Me_finger_sf"/>
</dbReference>
<feature type="domain" description="HNH nuclease" evidence="2">
    <location>
        <begin position="62"/>
        <end position="105"/>
    </location>
</feature>
<dbReference type="InterPro" id="IPR010902">
    <property type="entry name" value="NUMOD4"/>
</dbReference>
<comment type="caution">
    <text evidence="3">The sequence shown here is derived from an EMBL/GenBank/DDBJ whole genome shotgun (WGS) entry which is preliminary data.</text>
</comment>
<dbReference type="Gene3D" id="3.90.75.20">
    <property type="match status" value="1"/>
</dbReference>
<dbReference type="Pfam" id="PF13392">
    <property type="entry name" value="HNH_3"/>
    <property type="match status" value="1"/>
</dbReference>
<accession>A0A1V4T265</accession>
<protein>
    <recommendedName>
        <fullName evidence="5">HNH nuclease domain-containing protein</fullName>
    </recommendedName>
</protein>
<sequence length="188" mass="21832">RCPMIWKSIEGFDNYLISESGDVISLNYKRTGIAKQLKKRYTKDGYIHYALRRNGSCFEFRAHTLVANAFIGEKECGMEINHIDEDKTNNHFSNLEYVSHKENMYHNDLHKKCSDRLIESNKKRSKPVVGISKDSGELVYFCSMSEATANGHDPSEISKCCRNQFMKLSHHGFYWRLQKAGEKHLCKK</sequence>
<dbReference type="InterPro" id="IPR036388">
    <property type="entry name" value="WH-like_DNA-bd_sf"/>
</dbReference>
<dbReference type="Proteomes" id="UP000191418">
    <property type="component" value="Unassembled WGS sequence"/>
</dbReference>
<evidence type="ECO:0000259" key="2">
    <source>
        <dbReference type="Pfam" id="PF13392"/>
    </source>
</evidence>
<evidence type="ECO:0000313" key="4">
    <source>
        <dbReference type="Proteomes" id="UP000191418"/>
    </source>
</evidence>
<reference evidence="3 4" key="1">
    <citation type="submission" date="2017-01" db="EMBL/GenBank/DDBJ databases">
        <title>Genome Sequencing of a Marine Spirillum, Oceanospirillum multiglobuliferum ATCC 33336, from Japan.</title>
        <authorList>
            <person name="Carney J.G."/>
            <person name="Trachtenberg A.M."/>
            <person name="Rheaume B.A."/>
            <person name="Linnane J.D."/>
            <person name="Pitts N.L."/>
            <person name="Mykles D.L."/>
            <person name="Maclea K.S."/>
        </authorList>
    </citation>
    <scope>NUCLEOTIDE SEQUENCE [LARGE SCALE GENOMIC DNA]</scope>
    <source>
        <strain evidence="3 4">ATCC 33336</strain>
    </source>
</reference>
<gene>
    <name evidence="3" type="ORF">BTE48_16375</name>
</gene>
<dbReference type="InterPro" id="IPR003615">
    <property type="entry name" value="HNH_nuc"/>
</dbReference>
<dbReference type="EMBL" id="MTSM01000100">
    <property type="protein sequence ID" value="OPX54030.1"/>
    <property type="molecule type" value="Genomic_DNA"/>
</dbReference>
<dbReference type="Gene3D" id="1.10.10.10">
    <property type="entry name" value="Winged helix-like DNA-binding domain superfamily/Winged helix DNA-binding domain"/>
    <property type="match status" value="1"/>
</dbReference>
<dbReference type="GO" id="GO:0016788">
    <property type="term" value="F:hydrolase activity, acting on ester bonds"/>
    <property type="evidence" value="ECO:0007669"/>
    <property type="project" value="InterPro"/>
</dbReference>
<name>A0A1V4T265_9GAMM</name>
<organism evidence="3 4">
    <name type="scientific">Oceanospirillum multiglobuliferum</name>
    <dbReference type="NCBI Taxonomy" id="64969"/>
    <lineage>
        <taxon>Bacteria</taxon>
        <taxon>Pseudomonadati</taxon>
        <taxon>Pseudomonadota</taxon>
        <taxon>Gammaproteobacteria</taxon>
        <taxon>Oceanospirillales</taxon>
        <taxon>Oceanospirillaceae</taxon>
        <taxon>Oceanospirillum</taxon>
    </lineage>
</organism>
<evidence type="ECO:0008006" key="5">
    <source>
        <dbReference type="Google" id="ProtNLM"/>
    </source>
</evidence>
<feature type="non-terminal residue" evidence="3">
    <location>
        <position position="1"/>
    </location>
</feature>
<feature type="domain" description="NUMOD4" evidence="1">
    <location>
        <begin position="4"/>
        <end position="52"/>
    </location>
</feature>
<proteinExistence type="predicted"/>
<evidence type="ECO:0000313" key="3">
    <source>
        <dbReference type="EMBL" id="OPX54030.1"/>
    </source>
</evidence>
<dbReference type="SUPFAM" id="SSF54060">
    <property type="entry name" value="His-Me finger endonucleases"/>
    <property type="match status" value="1"/>
</dbReference>
<evidence type="ECO:0000259" key="1">
    <source>
        <dbReference type="Pfam" id="PF07463"/>
    </source>
</evidence>